<dbReference type="AlphaFoldDB" id="A0A2N3LDR6"/>
<feature type="region of interest" description="Disordered" evidence="1">
    <location>
        <begin position="37"/>
        <end position="58"/>
    </location>
</feature>
<dbReference type="Proteomes" id="UP000233440">
    <property type="component" value="Unassembled WGS sequence"/>
</dbReference>
<dbReference type="EMBL" id="PIQO01000028">
    <property type="protein sequence ID" value="PKR82751.1"/>
    <property type="molecule type" value="Genomic_DNA"/>
</dbReference>
<dbReference type="OrthoDB" id="9786803at2"/>
<dbReference type="SUPFAM" id="SSF52540">
    <property type="entry name" value="P-loop containing nucleoside triphosphate hydrolases"/>
    <property type="match status" value="1"/>
</dbReference>
<feature type="domain" description="Molybdopterin-guanine dinucleotide biosynthesis protein B (MobB)" evidence="2">
    <location>
        <begin position="7"/>
        <end position="139"/>
    </location>
</feature>
<reference evidence="3 4" key="1">
    <citation type="submission" date="2017-11" db="EMBL/GenBank/DDBJ databases">
        <title>Bacillus camelliae sp. nov., isolated from pu'er tea.</title>
        <authorList>
            <person name="Niu L."/>
        </authorList>
    </citation>
    <scope>NUCLEOTIDE SEQUENCE [LARGE SCALE GENOMIC DNA]</scope>
    <source>
        <strain evidence="3 4">7578-1</strain>
    </source>
</reference>
<dbReference type="NCBIfam" id="TIGR00176">
    <property type="entry name" value="mobB"/>
    <property type="match status" value="1"/>
</dbReference>
<name>A0A2N3LDR6_9BACI</name>
<dbReference type="Gene3D" id="3.40.50.300">
    <property type="entry name" value="P-loop containing nucleotide triphosphate hydrolases"/>
    <property type="match status" value="1"/>
</dbReference>
<sequence>MEGKTQIFQIVGYQNSGKTTIIQEITERAKKAGLKIGSIKHHGHSGTPTKESNEKDSEKHLQAGAVYAAVEGNGELIIKNQFNYWSLDEILDIYRHLSLDLILIEGYKHSQLPKAVIIRSKEDLPLLKELSNVQAVITWIPLTGTYEIPVFSIEQKSTFMEWLFHYLTIHIR</sequence>
<dbReference type="RefSeq" id="WP_101356441.1">
    <property type="nucleotide sequence ID" value="NZ_PIQO01000028.1"/>
</dbReference>
<dbReference type="Pfam" id="PF03205">
    <property type="entry name" value="MobB"/>
    <property type="match status" value="1"/>
</dbReference>
<dbReference type="InterPro" id="IPR027417">
    <property type="entry name" value="P-loop_NTPase"/>
</dbReference>
<gene>
    <name evidence="3" type="primary">mobB</name>
    <name evidence="3" type="ORF">CWO92_22450</name>
</gene>
<comment type="caution">
    <text evidence="3">The sequence shown here is derived from an EMBL/GenBank/DDBJ whole genome shotgun (WGS) entry which is preliminary data.</text>
</comment>
<evidence type="ECO:0000256" key="1">
    <source>
        <dbReference type="SAM" id="MobiDB-lite"/>
    </source>
</evidence>
<dbReference type="PANTHER" id="PTHR40072:SF1">
    <property type="entry name" value="MOLYBDOPTERIN-GUANINE DINUCLEOTIDE BIOSYNTHESIS ADAPTER PROTEIN"/>
    <property type="match status" value="1"/>
</dbReference>
<evidence type="ECO:0000313" key="4">
    <source>
        <dbReference type="Proteomes" id="UP000233440"/>
    </source>
</evidence>
<dbReference type="GO" id="GO:0005525">
    <property type="term" value="F:GTP binding"/>
    <property type="evidence" value="ECO:0007669"/>
    <property type="project" value="InterPro"/>
</dbReference>
<evidence type="ECO:0000259" key="2">
    <source>
        <dbReference type="Pfam" id="PF03205"/>
    </source>
</evidence>
<dbReference type="InterPro" id="IPR052539">
    <property type="entry name" value="MGD_biosynthesis_adapter"/>
</dbReference>
<dbReference type="PANTHER" id="PTHR40072">
    <property type="entry name" value="MOLYBDOPTERIN-GUANINE DINUCLEOTIDE BIOSYNTHESIS ADAPTER PROTEIN-RELATED"/>
    <property type="match status" value="1"/>
</dbReference>
<dbReference type="GO" id="GO:0006777">
    <property type="term" value="P:Mo-molybdopterin cofactor biosynthetic process"/>
    <property type="evidence" value="ECO:0007669"/>
    <property type="project" value="InterPro"/>
</dbReference>
<evidence type="ECO:0000313" key="3">
    <source>
        <dbReference type="EMBL" id="PKR82751.1"/>
    </source>
</evidence>
<accession>A0A2N3LDR6</accession>
<protein>
    <submittedName>
        <fullName evidence="3">Molybdopterin-guanine dinucleotide biosynthesis protein B</fullName>
    </submittedName>
</protein>
<proteinExistence type="predicted"/>
<dbReference type="InterPro" id="IPR004435">
    <property type="entry name" value="MobB_dom"/>
</dbReference>
<organism evidence="3 4">
    <name type="scientific">Heyndrickxia camelliae</name>
    <dbReference type="NCBI Taxonomy" id="1707093"/>
    <lineage>
        <taxon>Bacteria</taxon>
        <taxon>Bacillati</taxon>
        <taxon>Bacillota</taxon>
        <taxon>Bacilli</taxon>
        <taxon>Bacillales</taxon>
        <taxon>Bacillaceae</taxon>
        <taxon>Heyndrickxia</taxon>
    </lineage>
</organism>
<keyword evidence="4" id="KW-1185">Reference proteome</keyword>